<feature type="compositionally biased region" description="Polar residues" evidence="1">
    <location>
        <begin position="1"/>
        <end position="20"/>
    </location>
</feature>
<evidence type="ECO:0000256" key="1">
    <source>
        <dbReference type="SAM" id="MobiDB-lite"/>
    </source>
</evidence>
<accession>A0AAN6SVL0</accession>
<dbReference type="AlphaFoldDB" id="A0AAN6SVL0"/>
<comment type="caution">
    <text evidence="2">The sequence shown here is derived from an EMBL/GenBank/DDBJ whole genome shotgun (WGS) entry which is preliminary data.</text>
</comment>
<dbReference type="EMBL" id="MU854324">
    <property type="protein sequence ID" value="KAK4043761.1"/>
    <property type="molecule type" value="Genomic_DNA"/>
</dbReference>
<organism evidence="2 3">
    <name type="scientific">Parachaetomium inaequale</name>
    <dbReference type="NCBI Taxonomy" id="2588326"/>
    <lineage>
        <taxon>Eukaryota</taxon>
        <taxon>Fungi</taxon>
        <taxon>Dikarya</taxon>
        <taxon>Ascomycota</taxon>
        <taxon>Pezizomycotina</taxon>
        <taxon>Sordariomycetes</taxon>
        <taxon>Sordariomycetidae</taxon>
        <taxon>Sordariales</taxon>
        <taxon>Chaetomiaceae</taxon>
        <taxon>Parachaetomium</taxon>
    </lineage>
</organism>
<reference evidence="3" key="1">
    <citation type="journal article" date="2023" name="Mol. Phylogenet. Evol.">
        <title>Genome-scale phylogeny and comparative genomics of the fungal order Sordariales.</title>
        <authorList>
            <person name="Hensen N."/>
            <person name="Bonometti L."/>
            <person name="Westerberg I."/>
            <person name="Brannstrom I.O."/>
            <person name="Guillou S."/>
            <person name="Cros-Aarteil S."/>
            <person name="Calhoun S."/>
            <person name="Haridas S."/>
            <person name="Kuo A."/>
            <person name="Mondo S."/>
            <person name="Pangilinan J."/>
            <person name="Riley R."/>
            <person name="LaButti K."/>
            <person name="Andreopoulos B."/>
            <person name="Lipzen A."/>
            <person name="Chen C."/>
            <person name="Yan M."/>
            <person name="Daum C."/>
            <person name="Ng V."/>
            <person name="Clum A."/>
            <person name="Steindorff A."/>
            <person name="Ohm R.A."/>
            <person name="Martin F."/>
            <person name="Silar P."/>
            <person name="Natvig D.O."/>
            <person name="Lalanne C."/>
            <person name="Gautier V."/>
            <person name="Ament-Velasquez S.L."/>
            <person name="Kruys A."/>
            <person name="Hutchinson M.I."/>
            <person name="Powell A.J."/>
            <person name="Barry K."/>
            <person name="Miller A.N."/>
            <person name="Grigoriev I.V."/>
            <person name="Debuchy R."/>
            <person name="Gladieux P."/>
            <person name="Hiltunen Thoren M."/>
            <person name="Johannesson H."/>
        </authorList>
    </citation>
    <scope>NUCLEOTIDE SEQUENCE [LARGE SCALE GENOMIC DNA]</scope>
    <source>
        <strain evidence="3">CBS 284.82</strain>
    </source>
</reference>
<dbReference type="Proteomes" id="UP001303115">
    <property type="component" value="Unassembled WGS sequence"/>
</dbReference>
<name>A0AAN6SVL0_9PEZI</name>
<feature type="region of interest" description="Disordered" evidence="1">
    <location>
        <begin position="1"/>
        <end position="33"/>
    </location>
</feature>
<feature type="compositionally biased region" description="Gly residues" evidence="1">
    <location>
        <begin position="140"/>
        <end position="151"/>
    </location>
</feature>
<proteinExistence type="predicted"/>
<gene>
    <name evidence="2" type="ORF">C8A01DRAFT_12720</name>
</gene>
<evidence type="ECO:0000313" key="3">
    <source>
        <dbReference type="Proteomes" id="UP001303115"/>
    </source>
</evidence>
<evidence type="ECO:0000313" key="2">
    <source>
        <dbReference type="EMBL" id="KAK4043761.1"/>
    </source>
</evidence>
<protein>
    <submittedName>
        <fullName evidence="2">Uncharacterized protein</fullName>
    </submittedName>
</protein>
<keyword evidence="3" id="KW-1185">Reference proteome</keyword>
<feature type="region of interest" description="Disordered" evidence="1">
    <location>
        <begin position="128"/>
        <end position="163"/>
    </location>
</feature>
<sequence length="305" mass="34020">MSTPATSTSGSTLPVSTAPTSARAESAQDQDTKTPIIRFTNTHDLFQCIDEVSGDILTVTDVSRNNLCLIEKERESQRRKFRLRRYDSDSRILIITIPTRIHEELHSRLNQRLIAHLARHGLDESWDASGSPTCRAAHGHPGGDGGEGDSTGGPELLRGGSDDWPTLVIEAGDSESLAELRLDMRWWFAMSEHQVKIVLLAKFDHSQQMIFLEKWEEEIPPTRPGATTTRSFPSLLRPTLRQEITIRRDRTTVPVSYRVTSGALVLGFRLLFLRDPGPGEGDIVISIAELERYGGCVWRRVQGPG</sequence>